<dbReference type="Proteomes" id="UP001438953">
    <property type="component" value="Unassembled WGS sequence"/>
</dbReference>
<dbReference type="EMBL" id="JAYWLC010000004">
    <property type="protein sequence ID" value="MER5171641.1"/>
    <property type="molecule type" value="Genomic_DNA"/>
</dbReference>
<accession>A0ABV1SFG3</accession>
<protein>
    <submittedName>
        <fullName evidence="1">Uncharacterized protein</fullName>
    </submittedName>
</protein>
<reference evidence="1 2" key="1">
    <citation type="submission" date="2024-06" db="EMBL/GenBank/DDBJ databases">
        <title>Thioclava kandeliae sp. nov. from a rhizosphere soil sample of Kandelia candel in a mangrove.</title>
        <authorList>
            <person name="Mu T."/>
        </authorList>
    </citation>
    <scope>NUCLEOTIDE SEQUENCE [LARGE SCALE GENOMIC DNA]</scope>
    <source>
        <strain evidence="1 2">CPCC 100088</strain>
    </source>
</reference>
<organism evidence="1 2">
    <name type="scientific">Thioclava kandeliae</name>
    <dbReference type="NCBI Taxonomy" id="3070818"/>
    <lineage>
        <taxon>Bacteria</taxon>
        <taxon>Pseudomonadati</taxon>
        <taxon>Pseudomonadota</taxon>
        <taxon>Alphaproteobacteria</taxon>
        <taxon>Rhodobacterales</taxon>
        <taxon>Paracoccaceae</taxon>
        <taxon>Thioclava</taxon>
    </lineage>
</organism>
<keyword evidence="2" id="KW-1185">Reference proteome</keyword>
<proteinExistence type="predicted"/>
<evidence type="ECO:0000313" key="2">
    <source>
        <dbReference type="Proteomes" id="UP001438953"/>
    </source>
</evidence>
<comment type="caution">
    <text evidence="1">The sequence shown here is derived from an EMBL/GenBank/DDBJ whole genome shotgun (WGS) entry which is preliminary data.</text>
</comment>
<dbReference type="RefSeq" id="WP_350936127.1">
    <property type="nucleotide sequence ID" value="NZ_JAYWLC010000004.1"/>
</dbReference>
<sequence length="106" mass="12878">MTRHRFAQAQRALAWHGIIQIEQEERYLRHYALLTVLEEQGVNLRGPVPQWEDLSEDMREALRIMIFVIYFEGPSQLYLRFLARRQDREALKEMRHYWHDLQLIAA</sequence>
<name>A0ABV1SFG3_9RHOB</name>
<gene>
    <name evidence="1" type="ORF">VSX56_07615</name>
</gene>
<evidence type="ECO:0000313" key="1">
    <source>
        <dbReference type="EMBL" id="MER5171641.1"/>
    </source>
</evidence>